<protein>
    <submittedName>
        <fullName evidence="1">Uncharacterized protein</fullName>
    </submittedName>
</protein>
<dbReference type="EMBL" id="NHNI01000002">
    <property type="protein sequence ID" value="OZY84836.1"/>
    <property type="molecule type" value="Genomic_DNA"/>
</dbReference>
<keyword evidence="2" id="KW-1185">Reference proteome</keyword>
<comment type="caution">
    <text evidence="1">The sequence shown here is derived from an EMBL/GenBank/DDBJ whole genome shotgun (WGS) entry which is preliminary data.</text>
</comment>
<organism evidence="1 2">
    <name type="scientific">Cellvibrio mixtus</name>
    <dbReference type="NCBI Taxonomy" id="39650"/>
    <lineage>
        <taxon>Bacteria</taxon>
        <taxon>Pseudomonadati</taxon>
        <taxon>Pseudomonadota</taxon>
        <taxon>Gammaproteobacteria</taxon>
        <taxon>Cellvibrionales</taxon>
        <taxon>Cellvibrionaceae</taxon>
        <taxon>Cellvibrio</taxon>
    </lineage>
</organism>
<proteinExistence type="predicted"/>
<evidence type="ECO:0000313" key="2">
    <source>
        <dbReference type="Proteomes" id="UP000216101"/>
    </source>
</evidence>
<evidence type="ECO:0000313" key="1">
    <source>
        <dbReference type="EMBL" id="OZY84836.1"/>
    </source>
</evidence>
<dbReference type="AlphaFoldDB" id="A0A266Q5D7"/>
<name>A0A266Q5D7_9GAMM</name>
<accession>A0A266Q5D7</accession>
<reference evidence="2" key="1">
    <citation type="submission" date="2017-05" db="EMBL/GenBank/DDBJ databases">
        <authorList>
            <person name="Barney B.M."/>
        </authorList>
    </citation>
    <scope>NUCLEOTIDE SEQUENCE [LARGE SCALE GENOMIC DNA]</scope>
    <source>
        <strain evidence="2">PSBB022</strain>
    </source>
</reference>
<gene>
    <name evidence="1" type="ORF">CBP51_16885</name>
</gene>
<dbReference type="Proteomes" id="UP000216101">
    <property type="component" value="Unassembled WGS sequence"/>
</dbReference>
<sequence>MTGVKIRSTLARAKMTALIAEGKAMIEKIYAKRGGYLERRFFWAWHQRHTPELVHATMLEF</sequence>